<reference evidence="8 9" key="1">
    <citation type="journal article" date="2023" name="Sci. Data">
        <title>Genome assembly of the Korean intertidal mud-creeper Batillaria attramentaria.</title>
        <authorList>
            <person name="Patra A.K."/>
            <person name="Ho P.T."/>
            <person name="Jun S."/>
            <person name="Lee S.J."/>
            <person name="Kim Y."/>
            <person name="Won Y.J."/>
        </authorList>
    </citation>
    <scope>NUCLEOTIDE SEQUENCE [LARGE SCALE GENOMIC DNA]</scope>
    <source>
        <strain evidence="8">Wonlab-2016</strain>
    </source>
</reference>
<keyword evidence="2" id="KW-0677">Repeat</keyword>
<evidence type="ECO:0000256" key="5">
    <source>
        <dbReference type="ARBA" id="ARBA00067165"/>
    </source>
</evidence>
<sequence length="375" mass="41745">MAESGPNQEASRISQDGEKTTDAVNFGFEDSATMAAETDPPALKQSSDGLREVPPVLSHSSKAHIEETVSNATCEKHKHFGDDGGGDGESALTDRLGGLSVGGECEEDSDGSYHSLSGDEEAEEELARDVENEQLFTDASSEDVGEKLAEDVVSEACGQTDDNKDDEDEKDQEEDESVRQKEEETLSEEEKEDRKQRGQKLKEEGNQLFRQASYAEAITCYTQALEICPLTYQKDRAIMFSNRAACRMKEEKYETAIKDCSKAIDLHPHYLKAVLRRAELYEKTEKLDDAMKDHQKVLELDPSQHASRAACLRLDEEIKERNEKLKNEMIGKLKDLGNMVLRPFGLSTNNFKLQQDPSTGGYSVQFCQDPPTNGN</sequence>
<evidence type="ECO:0000256" key="3">
    <source>
        <dbReference type="ARBA" id="ARBA00022803"/>
    </source>
</evidence>
<evidence type="ECO:0000256" key="7">
    <source>
        <dbReference type="SAM" id="MobiDB-lite"/>
    </source>
</evidence>
<name>A0ABD0JF07_9CAEN</name>
<dbReference type="Pfam" id="PF00515">
    <property type="entry name" value="TPR_1"/>
    <property type="match status" value="1"/>
</dbReference>
<dbReference type="PANTHER" id="PTHR46014:SF1">
    <property type="entry name" value="TETRATRICOPEPTIDE REPEAT PROTEIN 1"/>
    <property type="match status" value="1"/>
</dbReference>
<dbReference type="FunFam" id="1.25.40.10:FF:000367">
    <property type="entry name" value="Tetratricopeptide repeat domain 1"/>
    <property type="match status" value="1"/>
</dbReference>
<feature type="repeat" description="TPR" evidence="6">
    <location>
        <begin position="271"/>
        <end position="304"/>
    </location>
</feature>
<feature type="compositionally biased region" description="Polar residues" evidence="7">
    <location>
        <begin position="1"/>
        <end position="14"/>
    </location>
</feature>
<keyword evidence="3 6" id="KW-0802">TPR repeat</keyword>
<keyword evidence="9" id="KW-1185">Reference proteome</keyword>
<evidence type="ECO:0000256" key="4">
    <source>
        <dbReference type="ARBA" id="ARBA00063969"/>
    </source>
</evidence>
<keyword evidence="1" id="KW-0597">Phosphoprotein</keyword>
<evidence type="ECO:0000313" key="9">
    <source>
        <dbReference type="Proteomes" id="UP001519460"/>
    </source>
</evidence>
<dbReference type="AlphaFoldDB" id="A0ABD0JF07"/>
<evidence type="ECO:0000256" key="1">
    <source>
        <dbReference type="ARBA" id="ARBA00022553"/>
    </source>
</evidence>
<protein>
    <recommendedName>
        <fullName evidence="5">Tetratricopeptide repeat protein 1</fullName>
    </recommendedName>
</protein>
<feature type="compositionally biased region" description="Acidic residues" evidence="7">
    <location>
        <begin position="163"/>
        <end position="176"/>
    </location>
</feature>
<dbReference type="Gene3D" id="1.25.40.10">
    <property type="entry name" value="Tetratricopeptide repeat domain"/>
    <property type="match status" value="1"/>
</dbReference>
<dbReference type="SMART" id="SM00028">
    <property type="entry name" value="TPR"/>
    <property type="match status" value="3"/>
</dbReference>
<dbReference type="PANTHER" id="PTHR46014">
    <property type="entry name" value="TETRATRICOPEPTIDE REPEAT PROTEIN 1"/>
    <property type="match status" value="1"/>
</dbReference>
<comment type="caution">
    <text evidence="8">The sequence shown here is derived from an EMBL/GenBank/DDBJ whole genome shotgun (WGS) entry which is preliminary data.</text>
</comment>
<dbReference type="SUPFAM" id="SSF48452">
    <property type="entry name" value="TPR-like"/>
    <property type="match status" value="1"/>
</dbReference>
<feature type="region of interest" description="Disordered" evidence="7">
    <location>
        <begin position="1"/>
        <end position="199"/>
    </location>
</feature>
<feature type="repeat" description="TPR" evidence="6">
    <location>
        <begin position="237"/>
        <end position="270"/>
    </location>
</feature>
<dbReference type="Proteomes" id="UP001519460">
    <property type="component" value="Unassembled WGS sequence"/>
</dbReference>
<dbReference type="PROSITE" id="PS50005">
    <property type="entry name" value="TPR"/>
    <property type="match status" value="2"/>
</dbReference>
<organism evidence="8 9">
    <name type="scientific">Batillaria attramentaria</name>
    <dbReference type="NCBI Taxonomy" id="370345"/>
    <lineage>
        <taxon>Eukaryota</taxon>
        <taxon>Metazoa</taxon>
        <taxon>Spiralia</taxon>
        <taxon>Lophotrochozoa</taxon>
        <taxon>Mollusca</taxon>
        <taxon>Gastropoda</taxon>
        <taxon>Caenogastropoda</taxon>
        <taxon>Sorbeoconcha</taxon>
        <taxon>Cerithioidea</taxon>
        <taxon>Batillariidae</taxon>
        <taxon>Batillaria</taxon>
    </lineage>
</organism>
<dbReference type="InterPro" id="IPR019734">
    <property type="entry name" value="TPR_rpt"/>
</dbReference>
<gene>
    <name evidence="8" type="ORF">BaRGS_00035289</name>
</gene>
<evidence type="ECO:0000256" key="2">
    <source>
        <dbReference type="ARBA" id="ARBA00022737"/>
    </source>
</evidence>
<evidence type="ECO:0000256" key="6">
    <source>
        <dbReference type="PROSITE-ProRule" id="PRU00339"/>
    </source>
</evidence>
<dbReference type="InterPro" id="IPR052769">
    <property type="entry name" value="TPR_domain_protein"/>
</dbReference>
<proteinExistence type="predicted"/>
<comment type="subunit">
    <text evidence="4">Interacts with the GAP domain of NF1. Interacts (via TPR repeats) with HSP90AA1 and HSPA8.</text>
</comment>
<dbReference type="EMBL" id="JACVVK020000469">
    <property type="protein sequence ID" value="KAK7473460.1"/>
    <property type="molecule type" value="Genomic_DNA"/>
</dbReference>
<accession>A0ABD0JF07</accession>
<evidence type="ECO:0000313" key="8">
    <source>
        <dbReference type="EMBL" id="KAK7473460.1"/>
    </source>
</evidence>
<dbReference type="Pfam" id="PF13181">
    <property type="entry name" value="TPR_8"/>
    <property type="match status" value="1"/>
</dbReference>
<dbReference type="InterPro" id="IPR011990">
    <property type="entry name" value="TPR-like_helical_dom_sf"/>
</dbReference>